<dbReference type="Proteomes" id="UP001199106">
    <property type="component" value="Unassembled WGS sequence"/>
</dbReference>
<name>A0AAD4FC08_9PLEO</name>
<dbReference type="PANTHER" id="PTHR43712:SF17">
    <property type="entry name" value="O-METHYLTRANSFERASE"/>
    <property type="match status" value="1"/>
</dbReference>
<reference evidence="1" key="1">
    <citation type="submission" date="2021-07" db="EMBL/GenBank/DDBJ databases">
        <title>Genome Resource of American Ginseng Black Spot Pathogen Alternaria panax.</title>
        <authorList>
            <person name="Qiu C."/>
            <person name="Wang W."/>
            <person name="Liu Z."/>
        </authorList>
    </citation>
    <scope>NUCLEOTIDE SEQUENCE</scope>
    <source>
        <strain evidence="1">BNCC115425</strain>
    </source>
</reference>
<evidence type="ECO:0000313" key="1">
    <source>
        <dbReference type="EMBL" id="KAG9187178.1"/>
    </source>
</evidence>
<dbReference type="AlphaFoldDB" id="A0AAD4FC08"/>
<comment type="caution">
    <text evidence="1">The sequence shown here is derived from an EMBL/GenBank/DDBJ whole genome shotgun (WGS) entry which is preliminary data.</text>
</comment>
<sequence length="239" mass="26420">MESNAISQPKELLSAAPDLRTQLSNAKRLKLSGLAEAPRNKLERPDEAVFRITVNEGRQPGHYLAIRLAIQWGSFEALGDVGEKGKTSAQLAEGTRADPRLVGWKVPSFLDLISHRNRADINNGPFQHAHGFADKSLYTYFDEDAAMGARFGGMIQMYNTGKPFFWEDGYYPFEERLVSEGPKSDDEVLLVDIGGGDAGDLGLLRKALGEEVKGRLVLQELKHIVDRSDEDGFETQVGD</sequence>
<accession>A0AAD4FC08</accession>
<protein>
    <submittedName>
        <fullName evidence="1">Uncharacterized protein</fullName>
    </submittedName>
</protein>
<dbReference type="PANTHER" id="PTHR43712">
    <property type="entry name" value="PUTATIVE (AFU_ORTHOLOGUE AFUA_4G14580)-RELATED"/>
    <property type="match status" value="1"/>
</dbReference>
<dbReference type="Gene3D" id="3.40.50.150">
    <property type="entry name" value="Vaccinia Virus protein VP39"/>
    <property type="match status" value="1"/>
</dbReference>
<organism evidence="1 2">
    <name type="scientific">Alternaria panax</name>
    <dbReference type="NCBI Taxonomy" id="48097"/>
    <lineage>
        <taxon>Eukaryota</taxon>
        <taxon>Fungi</taxon>
        <taxon>Dikarya</taxon>
        <taxon>Ascomycota</taxon>
        <taxon>Pezizomycotina</taxon>
        <taxon>Dothideomycetes</taxon>
        <taxon>Pleosporomycetidae</taxon>
        <taxon>Pleosporales</taxon>
        <taxon>Pleosporineae</taxon>
        <taxon>Pleosporaceae</taxon>
        <taxon>Alternaria</taxon>
        <taxon>Alternaria sect. Panax</taxon>
    </lineage>
</organism>
<evidence type="ECO:0000313" key="2">
    <source>
        <dbReference type="Proteomes" id="UP001199106"/>
    </source>
</evidence>
<proteinExistence type="predicted"/>
<keyword evidence="2" id="KW-1185">Reference proteome</keyword>
<dbReference type="InterPro" id="IPR029063">
    <property type="entry name" value="SAM-dependent_MTases_sf"/>
</dbReference>
<gene>
    <name evidence="1" type="ORF">G6011_05049</name>
</gene>
<dbReference type="EMBL" id="JAANER010000007">
    <property type="protein sequence ID" value="KAG9187178.1"/>
    <property type="molecule type" value="Genomic_DNA"/>
</dbReference>